<name>A0A7Z0MNG8_9GAMM</name>
<dbReference type="InterPro" id="IPR018741">
    <property type="entry name" value="DUF2288"/>
</dbReference>
<dbReference type="AlphaFoldDB" id="A0A7Z0MNG8"/>
<comment type="caution">
    <text evidence="1">The sequence shown here is derived from an EMBL/GenBank/DDBJ whole genome shotgun (WGS) entry which is preliminary data.</text>
</comment>
<proteinExistence type="predicted"/>
<dbReference type="EMBL" id="JACCHS010000056">
    <property type="protein sequence ID" value="NYT46919.1"/>
    <property type="molecule type" value="Genomic_DNA"/>
</dbReference>
<evidence type="ECO:0000313" key="2">
    <source>
        <dbReference type="Proteomes" id="UP000537890"/>
    </source>
</evidence>
<accession>A0A7Z0MNG8</accession>
<evidence type="ECO:0000313" key="1">
    <source>
        <dbReference type="EMBL" id="NYT46919.1"/>
    </source>
</evidence>
<dbReference type="Proteomes" id="UP000537890">
    <property type="component" value="Unassembled WGS sequence"/>
</dbReference>
<reference evidence="1 2" key="1">
    <citation type="submission" date="2020-05" db="EMBL/GenBank/DDBJ databases">
        <title>Horizontal transmission and recombination maintain forever young bacterial symbiont genomes.</title>
        <authorList>
            <person name="Russell S.L."/>
            <person name="Pepper-Tunick E."/>
            <person name="Svedberg J."/>
            <person name="Byrne A."/>
            <person name="Ruelas Castillo J."/>
            <person name="Vollmers C."/>
            <person name="Beinart R.A."/>
            <person name="Corbett-Detig R."/>
        </authorList>
    </citation>
    <scope>NUCLEOTIDE SEQUENCE [LARGE SCALE GENOMIC DNA]</scope>
    <source>
        <strain evidence="1">4727-3</strain>
    </source>
</reference>
<gene>
    <name evidence="1" type="ORF">H0A75_04095</name>
</gene>
<sequence>MNPEDLTKDKVNQETSKIAWSELQRFFAQGLAVNVTPDLDLVEVADAFSKDDKVRVEHWMKNQLVHLVTDQQATLWFNNDALMWAVVIKPWGLCRQFKPIFLKKTYKAPGNTHPLGKFSSSYRS</sequence>
<organism evidence="1 2">
    <name type="scientific">Candidatus Methanofishera endochildressiae</name>
    <dbReference type="NCBI Taxonomy" id="2738884"/>
    <lineage>
        <taxon>Bacteria</taxon>
        <taxon>Pseudomonadati</taxon>
        <taxon>Pseudomonadota</taxon>
        <taxon>Gammaproteobacteria</taxon>
        <taxon>Candidatus Methanofishera</taxon>
    </lineage>
</organism>
<dbReference type="Pfam" id="PF10052">
    <property type="entry name" value="DUF2288"/>
    <property type="match status" value="1"/>
</dbReference>
<protein>
    <submittedName>
        <fullName evidence="1">DUF2288 domain-containing protein</fullName>
    </submittedName>
</protein>